<keyword evidence="4 8" id="KW-0028">Amino-acid biosynthesis</keyword>
<dbReference type="Gene3D" id="3.40.1160.10">
    <property type="entry name" value="Acetylglutamate kinase-like"/>
    <property type="match status" value="1"/>
</dbReference>
<dbReference type="CDD" id="cd04237">
    <property type="entry name" value="AAK_NAGS-ABP"/>
    <property type="match status" value="1"/>
</dbReference>
<comment type="pathway">
    <text evidence="1 8">Amino-acid biosynthesis; L-arginine biosynthesis; N(2)-acetyl-L-ornithine from L-glutamate: step 1/4.</text>
</comment>
<evidence type="ECO:0000256" key="4">
    <source>
        <dbReference type="ARBA" id="ARBA00022605"/>
    </source>
</evidence>
<dbReference type="Pfam" id="PF13508">
    <property type="entry name" value="Acetyltransf_7"/>
    <property type="match status" value="1"/>
</dbReference>
<evidence type="ECO:0000313" key="10">
    <source>
        <dbReference type="EMBL" id="BAP57474.1"/>
    </source>
</evidence>
<gene>
    <name evidence="8" type="primary">argA</name>
    <name evidence="10" type="ORF">THII_3177</name>
</gene>
<evidence type="ECO:0000256" key="3">
    <source>
        <dbReference type="ARBA" id="ARBA00022571"/>
    </source>
</evidence>
<dbReference type="SUPFAM" id="SSF53633">
    <property type="entry name" value="Carbamate kinase-like"/>
    <property type="match status" value="1"/>
</dbReference>
<dbReference type="EMBL" id="AP014633">
    <property type="protein sequence ID" value="BAP57474.1"/>
    <property type="molecule type" value="Genomic_DNA"/>
</dbReference>
<dbReference type="NCBIfam" id="NF003641">
    <property type="entry name" value="PRK05279.1"/>
    <property type="match status" value="1"/>
</dbReference>
<dbReference type="GO" id="GO:0006526">
    <property type="term" value="P:L-arginine biosynthetic process"/>
    <property type="evidence" value="ECO:0007669"/>
    <property type="project" value="UniProtKB-UniRule"/>
</dbReference>
<dbReference type="AlphaFoldDB" id="A0A090AJ74"/>
<dbReference type="UniPathway" id="UPA00068">
    <property type="reaction ID" value="UER00106"/>
</dbReference>
<evidence type="ECO:0000259" key="9">
    <source>
        <dbReference type="PROSITE" id="PS51186"/>
    </source>
</evidence>
<dbReference type="PIRSF" id="PIRSF000423">
    <property type="entry name" value="ArgA"/>
    <property type="match status" value="1"/>
</dbReference>
<dbReference type="NCBIfam" id="TIGR01890">
    <property type="entry name" value="N-Ac-Glu-synth"/>
    <property type="match status" value="1"/>
</dbReference>
<dbReference type="Gene3D" id="3.40.630.30">
    <property type="match status" value="1"/>
</dbReference>
<dbReference type="KEGG" id="tig:THII_3177"/>
<keyword evidence="6 8" id="KW-0012">Acyltransferase</keyword>
<comment type="miscellaneous">
    <text evidence="8">In bacteria which possess the bifunctional enzyme ornithine acetyltransferase/N-acetylglutamate synthase (ArgJ), ArgA fulfills an anaplerotic role.</text>
</comment>
<comment type="catalytic activity">
    <reaction evidence="7 8">
        <text>L-glutamate + acetyl-CoA = N-acetyl-L-glutamate + CoA + H(+)</text>
        <dbReference type="Rhea" id="RHEA:24292"/>
        <dbReference type="ChEBI" id="CHEBI:15378"/>
        <dbReference type="ChEBI" id="CHEBI:29985"/>
        <dbReference type="ChEBI" id="CHEBI:44337"/>
        <dbReference type="ChEBI" id="CHEBI:57287"/>
        <dbReference type="ChEBI" id="CHEBI:57288"/>
        <dbReference type="EC" id="2.3.1.1"/>
    </reaction>
</comment>
<dbReference type="InterPro" id="IPR016181">
    <property type="entry name" value="Acyl_CoA_acyltransferase"/>
</dbReference>
<dbReference type="HOGENOM" id="CLU_024773_0_0_6"/>
<keyword evidence="5 8" id="KW-0808">Transferase</keyword>
<accession>A0A090AJ74</accession>
<keyword evidence="3 8" id="KW-0055">Arginine biosynthesis</keyword>
<dbReference type="HAMAP" id="MF_01105">
    <property type="entry name" value="N_acetyl_glu_synth"/>
    <property type="match status" value="1"/>
</dbReference>
<dbReference type="OrthoDB" id="9802238at2"/>
<evidence type="ECO:0000256" key="1">
    <source>
        <dbReference type="ARBA" id="ARBA00004925"/>
    </source>
</evidence>
<evidence type="ECO:0000256" key="2">
    <source>
        <dbReference type="ARBA" id="ARBA00009145"/>
    </source>
</evidence>
<dbReference type="STRING" id="40754.THII_3177"/>
<evidence type="ECO:0000256" key="8">
    <source>
        <dbReference type="HAMAP-Rule" id="MF_01105"/>
    </source>
</evidence>
<proteinExistence type="inferred from homology"/>
<dbReference type="GO" id="GO:0004042">
    <property type="term" value="F:L-glutamate N-acetyltransferase activity"/>
    <property type="evidence" value="ECO:0007669"/>
    <property type="project" value="UniProtKB-UniRule"/>
</dbReference>
<evidence type="ECO:0000256" key="6">
    <source>
        <dbReference type="ARBA" id="ARBA00023315"/>
    </source>
</evidence>
<evidence type="ECO:0000256" key="7">
    <source>
        <dbReference type="ARBA" id="ARBA00048372"/>
    </source>
</evidence>
<feature type="domain" description="N-acetyltransferase" evidence="9">
    <location>
        <begin position="300"/>
        <end position="447"/>
    </location>
</feature>
<name>A0A090AJ74_9GAMM</name>
<dbReference type="EC" id="2.3.1.1" evidence="8"/>
<dbReference type="InterPro" id="IPR000182">
    <property type="entry name" value="GNAT_dom"/>
</dbReference>
<reference evidence="10 11" key="1">
    <citation type="journal article" date="2014" name="ISME J.">
        <title>Ecophysiology of Thioploca ingrica as revealed by the complete genome sequence supplemented with proteomic evidence.</title>
        <authorList>
            <person name="Kojima H."/>
            <person name="Ogura Y."/>
            <person name="Yamamoto N."/>
            <person name="Togashi T."/>
            <person name="Mori H."/>
            <person name="Watanabe T."/>
            <person name="Nemoto F."/>
            <person name="Kurokawa K."/>
            <person name="Hayashi T."/>
            <person name="Fukui M."/>
        </authorList>
    </citation>
    <scope>NUCLEOTIDE SEQUENCE [LARGE SCALE GENOMIC DNA]</scope>
</reference>
<dbReference type="InterPro" id="IPR033719">
    <property type="entry name" value="NAGS_kin"/>
</dbReference>
<sequence length="447" mass="50039">MTSIVYKNSLAKNSQQYFVEWFRQVSPYIHTHRGRTFVVSFGGEAVQSPHFAYLIHDIALLSSLGIRLVLVHGIRPQIEAGLQVQGVSSRYVENIRVTDEVALRCVKSACGEVRIEIESLLSMGLTNHPSSEVDIRTASGNFIIARPIGIRHGVDYCYSGEVRRIDTAAITRRLDEGCIVLIAPIGYSPTGEAFNLLTEEVATEVAIALRAAKWICLTEHGGIFNPNGQLVRQLTLLEAQDWLQHNPNFEYKKQLINAIKACQQGVQRVHLVSRQIEGSLLLELFSRDGVGTLISTDPFEHIRKATINDVGGILELIQPLEAAGILVRRSREKLEVEINYFMVQERDGMIIACAALYPFLAEGMAELACLAVHTNYRGANRGDSLLAFLEREAQQLGITHLFVFTTHTAHWFRERGFVPADLTLLPVSRQSLYNYQRNSKVFLKQLG</sequence>
<keyword evidence="8" id="KW-0963">Cytoplasm</keyword>
<keyword evidence="11" id="KW-1185">Reference proteome</keyword>
<dbReference type="PANTHER" id="PTHR30602:SF12">
    <property type="entry name" value="AMINO-ACID ACETYLTRANSFERASE NAGS1, CHLOROPLASTIC-RELATED"/>
    <property type="match status" value="1"/>
</dbReference>
<dbReference type="InterPro" id="IPR010167">
    <property type="entry name" value="NH2A_AcTrfase"/>
</dbReference>
<dbReference type="SUPFAM" id="SSF55729">
    <property type="entry name" value="Acyl-CoA N-acyltransferases (Nat)"/>
    <property type="match status" value="1"/>
</dbReference>
<dbReference type="PROSITE" id="PS51186">
    <property type="entry name" value="GNAT"/>
    <property type="match status" value="1"/>
</dbReference>
<dbReference type="PANTHER" id="PTHR30602">
    <property type="entry name" value="AMINO-ACID ACETYLTRANSFERASE"/>
    <property type="match status" value="1"/>
</dbReference>
<evidence type="ECO:0000313" key="11">
    <source>
        <dbReference type="Proteomes" id="UP000031623"/>
    </source>
</evidence>
<comment type="subcellular location">
    <subcellularLocation>
        <location evidence="8">Cytoplasm</location>
    </subcellularLocation>
</comment>
<dbReference type="Pfam" id="PF00696">
    <property type="entry name" value="AA_kinase"/>
    <property type="match status" value="1"/>
</dbReference>
<protein>
    <recommendedName>
        <fullName evidence="8">Amino-acid acetyltransferase</fullName>
        <ecNumber evidence="8">2.3.1.1</ecNumber>
    </recommendedName>
    <alternativeName>
        <fullName evidence="8">N-acetylglutamate synthase</fullName>
        <shortName evidence="8">AGS</shortName>
        <shortName evidence="8">NAGS</shortName>
    </alternativeName>
</protein>
<dbReference type="InterPro" id="IPR001048">
    <property type="entry name" value="Asp/Glu/Uridylate_kinase"/>
</dbReference>
<dbReference type="GO" id="GO:0005737">
    <property type="term" value="C:cytoplasm"/>
    <property type="evidence" value="ECO:0007669"/>
    <property type="project" value="UniProtKB-SubCell"/>
</dbReference>
<organism evidence="10 11">
    <name type="scientific">Thioploca ingrica</name>
    <dbReference type="NCBI Taxonomy" id="40754"/>
    <lineage>
        <taxon>Bacteria</taxon>
        <taxon>Pseudomonadati</taxon>
        <taxon>Pseudomonadota</taxon>
        <taxon>Gammaproteobacteria</taxon>
        <taxon>Thiotrichales</taxon>
        <taxon>Thiotrichaceae</taxon>
        <taxon>Thioploca</taxon>
    </lineage>
</organism>
<dbReference type="Proteomes" id="UP000031623">
    <property type="component" value="Chromosome"/>
</dbReference>
<dbReference type="InterPro" id="IPR036393">
    <property type="entry name" value="AceGlu_kinase-like_sf"/>
</dbReference>
<comment type="similarity">
    <text evidence="2 8">Belongs to the acetyltransferase family. ArgA subfamily.</text>
</comment>
<evidence type="ECO:0000256" key="5">
    <source>
        <dbReference type="ARBA" id="ARBA00022679"/>
    </source>
</evidence>